<evidence type="ECO:0000256" key="2">
    <source>
        <dbReference type="ARBA" id="ARBA00002933"/>
    </source>
</evidence>
<comment type="catalytic activity">
    <reaction evidence="1 14">
        <text>Hydrolyzes free adenine bases from 7,8-dihydro-8-oxoguanine:adenine mismatched double-stranded DNA, leaving an apurinic site.</text>
        <dbReference type="EC" id="3.2.2.31"/>
    </reaction>
</comment>
<dbReference type="CDD" id="cd03431">
    <property type="entry name" value="NUDIX_DNA_Glycosylase_C-MutY"/>
    <property type="match status" value="1"/>
</dbReference>
<evidence type="ECO:0000256" key="4">
    <source>
        <dbReference type="ARBA" id="ARBA00012045"/>
    </source>
</evidence>
<evidence type="ECO:0000256" key="10">
    <source>
        <dbReference type="ARBA" id="ARBA00023004"/>
    </source>
</evidence>
<dbReference type="GO" id="GO:0051539">
    <property type="term" value="F:4 iron, 4 sulfur cluster binding"/>
    <property type="evidence" value="ECO:0007669"/>
    <property type="project" value="UniProtKB-UniRule"/>
</dbReference>
<dbReference type="NCBIfam" id="TIGR01084">
    <property type="entry name" value="mutY"/>
    <property type="match status" value="1"/>
</dbReference>
<dbReference type="EC" id="3.2.2.31" evidence="4 14"/>
<dbReference type="InterPro" id="IPR023170">
    <property type="entry name" value="HhH_base_excis_C"/>
</dbReference>
<keyword evidence="6" id="KW-0004">4Fe-4S</keyword>
<dbReference type="OrthoDB" id="9802365at2"/>
<dbReference type="InterPro" id="IPR005760">
    <property type="entry name" value="A/G_AdeGlyc_MutY"/>
</dbReference>
<evidence type="ECO:0000256" key="9">
    <source>
        <dbReference type="ARBA" id="ARBA00022801"/>
    </source>
</evidence>
<keyword evidence="10 14" id="KW-0408">Iron</keyword>
<evidence type="ECO:0000256" key="6">
    <source>
        <dbReference type="ARBA" id="ARBA00022485"/>
    </source>
</evidence>
<evidence type="ECO:0000256" key="5">
    <source>
        <dbReference type="ARBA" id="ARBA00022023"/>
    </source>
</evidence>
<evidence type="ECO:0000256" key="11">
    <source>
        <dbReference type="ARBA" id="ARBA00023014"/>
    </source>
</evidence>
<evidence type="ECO:0000256" key="1">
    <source>
        <dbReference type="ARBA" id="ARBA00000843"/>
    </source>
</evidence>
<dbReference type="InterPro" id="IPR044298">
    <property type="entry name" value="MIG/MutY"/>
</dbReference>
<dbReference type="SMART" id="SM00478">
    <property type="entry name" value="ENDO3c"/>
    <property type="match status" value="1"/>
</dbReference>
<dbReference type="RefSeq" id="WP_078711332.1">
    <property type="nucleotide sequence ID" value="NZ_FUWY01000002.1"/>
</dbReference>
<reference evidence="17" key="1">
    <citation type="submission" date="2017-02" db="EMBL/GenBank/DDBJ databases">
        <authorList>
            <person name="Varghese N."/>
            <person name="Submissions S."/>
        </authorList>
    </citation>
    <scope>NUCLEOTIDE SEQUENCE [LARGE SCALE GENOMIC DNA]</scope>
    <source>
        <strain evidence="17">ATCC 25662</strain>
    </source>
</reference>
<dbReference type="GO" id="GO:0032357">
    <property type="term" value="F:oxidized purine DNA binding"/>
    <property type="evidence" value="ECO:0007669"/>
    <property type="project" value="TreeGrafter"/>
</dbReference>
<dbReference type="GO" id="GO:0046872">
    <property type="term" value="F:metal ion binding"/>
    <property type="evidence" value="ECO:0007669"/>
    <property type="project" value="UniProtKB-UniRule"/>
</dbReference>
<proteinExistence type="inferred from homology"/>
<evidence type="ECO:0000256" key="3">
    <source>
        <dbReference type="ARBA" id="ARBA00008343"/>
    </source>
</evidence>
<evidence type="ECO:0000256" key="13">
    <source>
        <dbReference type="ARBA" id="ARBA00023295"/>
    </source>
</evidence>
<dbReference type="InterPro" id="IPR029119">
    <property type="entry name" value="MutY_C"/>
</dbReference>
<dbReference type="FunFam" id="1.10.340.30:FF:000002">
    <property type="entry name" value="Adenine DNA glycosylase"/>
    <property type="match status" value="1"/>
</dbReference>
<dbReference type="Pfam" id="PF14815">
    <property type="entry name" value="NUDIX_4"/>
    <property type="match status" value="1"/>
</dbReference>
<keyword evidence="11" id="KW-0411">Iron-sulfur</keyword>
<gene>
    <name evidence="16" type="ORF">SAMN02745191_0906</name>
</gene>
<comment type="cofactor">
    <cofactor evidence="14">
        <name>[4Fe-4S] cluster</name>
        <dbReference type="ChEBI" id="CHEBI:49883"/>
    </cofactor>
    <text evidence="14">Binds 1 [4Fe-4S] cluster.</text>
</comment>
<dbReference type="SMART" id="SM00525">
    <property type="entry name" value="FES"/>
    <property type="match status" value="1"/>
</dbReference>
<comment type="similarity">
    <text evidence="3 14">Belongs to the Nth/MutY family.</text>
</comment>
<evidence type="ECO:0000313" key="17">
    <source>
        <dbReference type="Proteomes" id="UP000243297"/>
    </source>
</evidence>
<keyword evidence="13 14" id="KW-0326">Glycosidase</keyword>
<evidence type="ECO:0000256" key="7">
    <source>
        <dbReference type="ARBA" id="ARBA00022723"/>
    </source>
</evidence>
<dbReference type="GO" id="GO:0006284">
    <property type="term" value="P:base-excision repair"/>
    <property type="evidence" value="ECO:0007669"/>
    <property type="project" value="UniProtKB-UniRule"/>
</dbReference>
<feature type="domain" description="HhH-GPD" evidence="15">
    <location>
        <begin position="35"/>
        <end position="186"/>
    </location>
</feature>
<name>A0A1T4LII3_9FIRM</name>
<dbReference type="InterPro" id="IPR011257">
    <property type="entry name" value="DNA_glycosylase"/>
</dbReference>
<dbReference type="PANTHER" id="PTHR42944:SF1">
    <property type="entry name" value="ADENINE DNA GLYCOSYLASE"/>
    <property type="match status" value="1"/>
</dbReference>
<keyword evidence="12" id="KW-0234">DNA repair</keyword>
<evidence type="ECO:0000313" key="16">
    <source>
        <dbReference type="EMBL" id="SJZ54543.1"/>
    </source>
</evidence>
<dbReference type="Pfam" id="PF00730">
    <property type="entry name" value="HhH-GPD"/>
    <property type="match status" value="1"/>
</dbReference>
<dbReference type="Pfam" id="PF00633">
    <property type="entry name" value="HHH"/>
    <property type="match status" value="1"/>
</dbReference>
<dbReference type="PANTHER" id="PTHR42944">
    <property type="entry name" value="ADENINE DNA GLYCOSYLASE"/>
    <property type="match status" value="1"/>
</dbReference>
<sequence>MKVSEKIESWYDLNHRDLPFRKNNDPYQVWVSEIMAQQTRIDSMIPYYIKWMNKWPTVASLAKADIQDVLHLWQGLGYYNRARKLHQGAITIMDKFDGVFPDNLEDILTIDGIGDYTAGAILSICFNKEQPAVDGNVFRVVTRVKAMDDDITKLSTRKKVTEICALWMKGSNPSKVTQGLMEIGAIVCTPKNPMCMLCPLVEECEAYKNGNQCDYPVKKKSKAPQEIEVYTYVLIHQDEICLSKDDSDGLMKDFYRLPQFLETLNIECTKLKKRKHVFSHRIWHMNCFYNDHMQKIELNQCVWIKIDQLKEYAIVTAHRKLIASVIGKHVF</sequence>
<dbReference type="InterPro" id="IPR000445">
    <property type="entry name" value="HhH_motif"/>
</dbReference>
<dbReference type="GO" id="GO:0006298">
    <property type="term" value="P:mismatch repair"/>
    <property type="evidence" value="ECO:0007669"/>
    <property type="project" value="TreeGrafter"/>
</dbReference>
<dbReference type="InterPro" id="IPR003651">
    <property type="entry name" value="Endonuclease3_FeS-loop_motif"/>
</dbReference>
<keyword evidence="7" id="KW-0479">Metal-binding</keyword>
<dbReference type="AlphaFoldDB" id="A0A1T4LII3"/>
<keyword evidence="9" id="KW-0378">Hydrolase</keyword>
<dbReference type="InterPro" id="IPR015797">
    <property type="entry name" value="NUDIX_hydrolase-like_dom_sf"/>
</dbReference>
<evidence type="ECO:0000259" key="15">
    <source>
        <dbReference type="SMART" id="SM00478"/>
    </source>
</evidence>
<dbReference type="Gene3D" id="1.10.340.30">
    <property type="entry name" value="Hypothetical protein, domain 2"/>
    <property type="match status" value="1"/>
</dbReference>
<dbReference type="STRING" id="118967.SAMN02745191_0906"/>
<dbReference type="CDD" id="cd00056">
    <property type="entry name" value="ENDO3c"/>
    <property type="match status" value="1"/>
</dbReference>
<dbReference type="Gene3D" id="1.10.1670.10">
    <property type="entry name" value="Helix-hairpin-Helix base-excision DNA repair enzymes (C-terminal)"/>
    <property type="match status" value="1"/>
</dbReference>
<dbReference type="SUPFAM" id="SSF55811">
    <property type="entry name" value="Nudix"/>
    <property type="match status" value="1"/>
</dbReference>
<keyword evidence="8 14" id="KW-0227">DNA damage</keyword>
<protein>
    <recommendedName>
        <fullName evidence="5 14">Adenine DNA glycosylase</fullName>
        <ecNumber evidence="4 14">3.2.2.31</ecNumber>
    </recommendedName>
</protein>
<dbReference type="GO" id="GO:0034039">
    <property type="term" value="F:8-oxo-7,8-dihydroguanine DNA N-glycosylase activity"/>
    <property type="evidence" value="ECO:0007669"/>
    <property type="project" value="TreeGrafter"/>
</dbReference>
<evidence type="ECO:0000256" key="8">
    <source>
        <dbReference type="ARBA" id="ARBA00022763"/>
    </source>
</evidence>
<dbReference type="GO" id="GO:0035485">
    <property type="term" value="F:adenine/guanine mispair binding"/>
    <property type="evidence" value="ECO:0007669"/>
    <property type="project" value="TreeGrafter"/>
</dbReference>
<dbReference type="GO" id="GO:0000701">
    <property type="term" value="F:purine-specific mismatch base pair DNA N-glycosylase activity"/>
    <property type="evidence" value="ECO:0007669"/>
    <property type="project" value="UniProtKB-EC"/>
</dbReference>
<evidence type="ECO:0000256" key="12">
    <source>
        <dbReference type="ARBA" id="ARBA00023204"/>
    </source>
</evidence>
<evidence type="ECO:0000256" key="14">
    <source>
        <dbReference type="RuleBase" id="RU365096"/>
    </source>
</evidence>
<dbReference type="EMBL" id="FUWY01000002">
    <property type="protein sequence ID" value="SJZ54543.1"/>
    <property type="molecule type" value="Genomic_DNA"/>
</dbReference>
<dbReference type="InterPro" id="IPR003265">
    <property type="entry name" value="HhH-GPD_domain"/>
</dbReference>
<keyword evidence="17" id="KW-1185">Reference proteome</keyword>
<accession>A0A1T4LII3</accession>
<dbReference type="SUPFAM" id="SSF48150">
    <property type="entry name" value="DNA-glycosylase"/>
    <property type="match status" value="1"/>
</dbReference>
<dbReference type="Gene3D" id="3.90.79.10">
    <property type="entry name" value="Nucleoside Triphosphate Pyrophosphohydrolase"/>
    <property type="match status" value="1"/>
</dbReference>
<dbReference type="Proteomes" id="UP000243297">
    <property type="component" value="Unassembled WGS sequence"/>
</dbReference>
<comment type="function">
    <text evidence="2">Adenine glycosylase active on G-A mispairs. MutY also corrects error-prone DNA synthesis past GO lesions which are due to the oxidatively damaged form of guanine: 7,8-dihydro-8-oxoguanine (8-oxo-dGTP).</text>
</comment>
<organism evidence="16 17">
    <name type="scientific">Anaerorhabdus furcosa</name>
    <dbReference type="NCBI Taxonomy" id="118967"/>
    <lineage>
        <taxon>Bacteria</taxon>
        <taxon>Bacillati</taxon>
        <taxon>Bacillota</taxon>
        <taxon>Erysipelotrichia</taxon>
        <taxon>Erysipelotrichales</taxon>
        <taxon>Erysipelotrichaceae</taxon>
        <taxon>Anaerorhabdus</taxon>
    </lineage>
</organism>